<keyword evidence="2" id="KW-1185">Reference proteome</keyword>
<organism evidence="1 2">
    <name type="scientific">Corynebacterium gerontici</name>
    <dbReference type="NCBI Taxonomy" id="2079234"/>
    <lineage>
        <taxon>Bacteria</taxon>
        <taxon>Bacillati</taxon>
        <taxon>Actinomycetota</taxon>
        <taxon>Actinomycetes</taxon>
        <taxon>Mycobacteriales</taxon>
        <taxon>Corynebacteriaceae</taxon>
        <taxon>Corynebacterium</taxon>
    </lineage>
</organism>
<evidence type="ECO:0000313" key="2">
    <source>
        <dbReference type="Proteomes" id="UP000271587"/>
    </source>
</evidence>
<protein>
    <submittedName>
        <fullName evidence="1">Uncharacterized protein</fullName>
    </submittedName>
</protein>
<dbReference type="KEGG" id="cgk:CGERO_05620"/>
<proteinExistence type="predicted"/>
<dbReference type="OrthoDB" id="4420002at2"/>
<accession>A0A3G6J0F4</accession>
<dbReference type="AlphaFoldDB" id="A0A3G6J0F4"/>
<name>A0A3G6J0F4_9CORY</name>
<sequence>MNAQAMIDEFLADLEEFATGAYLKPEEKEFWEPPFDPEAIPELRRLLERFSASVDSKHFGEQVGALEAALDEFNSKHFDAVIEPEEHEELNQLIANIAEIHGVDLAKVSQFPMFQDDED</sequence>
<reference evidence="1 2" key="1">
    <citation type="submission" date="2018-11" db="EMBL/GenBank/DDBJ databases">
        <authorList>
            <person name="Kleinhagauer T."/>
            <person name="Glaeser S.P."/>
            <person name="Spergser J."/>
            <person name="Ruckert C."/>
            <person name="Kaempfer P."/>
            <person name="Busse H.-J."/>
        </authorList>
    </citation>
    <scope>NUCLEOTIDE SEQUENCE [LARGE SCALE GENOMIC DNA]</scope>
    <source>
        <strain evidence="1 2">W8</strain>
    </source>
</reference>
<gene>
    <name evidence="1" type="ORF">CGERO_05620</name>
</gene>
<dbReference type="EMBL" id="CP033897">
    <property type="protein sequence ID" value="AZA11432.1"/>
    <property type="molecule type" value="Genomic_DNA"/>
</dbReference>
<evidence type="ECO:0000313" key="1">
    <source>
        <dbReference type="EMBL" id="AZA11432.1"/>
    </source>
</evidence>
<dbReference type="RefSeq" id="WP_123934025.1">
    <property type="nucleotide sequence ID" value="NZ_CP033897.1"/>
</dbReference>
<dbReference type="Proteomes" id="UP000271587">
    <property type="component" value="Chromosome"/>
</dbReference>